<keyword evidence="8 11" id="KW-0472">Membrane</keyword>
<dbReference type="EMBL" id="KX035176">
    <property type="protein sequence ID" value="AOY39951.1"/>
    <property type="molecule type" value="Genomic_DNA"/>
</dbReference>
<evidence type="ECO:0000256" key="9">
    <source>
        <dbReference type="ARBA" id="ARBA00031586"/>
    </source>
</evidence>
<evidence type="ECO:0000256" key="4">
    <source>
        <dbReference type="ARBA" id="ARBA00022692"/>
    </source>
</evidence>
<geneLocation type="mitochondrion" evidence="12"/>
<dbReference type="GO" id="GO:0008137">
    <property type="term" value="F:NADH dehydrogenase (ubiquinone) activity"/>
    <property type="evidence" value="ECO:0007669"/>
    <property type="project" value="UniProtKB-EC"/>
</dbReference>
<evidence type="ECO:0000256" key="1">
    <source>
        <dbReference type="ARBA" id="ARBA00004141"/>
    </source>
</evidence>
<evidence type="ECO:0000256" key="2">
    <source>
        <dbReference type="ARBA" id="ARBA00010519"/>
    </source>
</evidence>
<name>A0A343A5X2_9CUCU</name>
<evidence type="ECO:0000256" key="3">
    <source>
        <dbReference type="ARBA" id="ARBA00016612"/>
    </source>
</evidence>
<evidence type="ECO:0000256" key="5">
    <source>
        <dbReference type="ARBA" id="ARBA00022967"/>
    </source>
</evidence>
<keyword evidence="12" id="KW-0496">Mitochondrion</keyword>
<evidence type="ECO:0000256" key="10">
    <source>
        <dbReference type="ARBA" id="ARBA00049551"/>
    </source>
</evidence>
<feature type="transmembrane region" description="Helical" evidence="11">
    <location>
        <begin position="32"/>
        <end position="50"/>
    </location>
</feature>
<sequence length="92" mass="10879">MYQVSSFFFFMGLFIFCFKFRHFLILLMSLEIMVLSLFFMMFIFTSMIFGEGFLSIFYLTMSVCESALGLSILVLMIRSYSSDMLIMLSNLW</sequence>
<dbReference type="AlphaFoldDB" id="A0A343A5X2"/>
<comment type="similarity">
    <text evidence="2">Belongs to the complex I subunit 4L family.</text>
</comment>
<evidence type="ECO:0000256" key="7">
    <source>
        <dbReference type="ARBA" id="ARBA00023027"/>
    </source>
</evidence>
<evidence type="ECO:0000313" key="12">
    <source>
        <dbReference type="EMBL" id="AOY39951.1"/>
    </source>
</evidence>
<reference evidence="12" key="1">
    <citation type="submission" date="2016-04" db="EMBL/GenBank/DDBJ databases">
        <title>Mitochondria of Scolytid beetles.</title>
        <authorList>
            <person name="Miller K."/>
            <person name="Linard B."/>
            <person name="Vogler A.P."/>
        </authorList>
    </citation>
    <scope>NUCLEOTIDE SEQUENCE</scope>
</reference>
<dbReference type="InterPro" id="IPR039428">
    <property type="entry name" value="NUOK/Mnh_C1-like"/>
</dbReference>
<dbReference type="Pfam" id="PF00420">
    <property type="entry name" value="Oxidored_q2"/>
    <property type="match status" value="1"/>
</dbReference>
<feature type="transmembrane region" description="Helical" evidence="11">
    <location>
        <begin position="6"/>
        <end position="25"/>
    </location>
</feature>
<keyword evidence="6 11" id="KW-1133">Transmembrane helix</keyword>
<comment type="subcellular location">
    <subcellularLocation>
        <location evidence="1">Membrane</location>
        <topology evidence="1">Multi-pass membrane protein</topology>
    </subcellularLocation>
</comment>
<comment type="catalytic activity">
    <reaction evidence="10">
        <text>a ubiquinone + NADH + 5 H(+)(in) = a ubiquinol + NAD(+) + 4 H(+)(out)</text>
        <dbReference type="Rhea" id="RHEA:29091"/>
        <dbReference type="Rhea" id="RHEA-COMP:9565"/>
        <dbReference type="Rhea" id="RHEA-COMP:9566"/>
        <dbReference type="ChEBI" id="CHEBI:15378"/>
        <dbReference type="ChEBI" id="CHEBI:16389"/>
        <dbReference type="ChEBI" id="CHEBI:17976"/>
        <dbReference type="ChEBI" id="CHEBI:57540"/>
        <dbReference type="ChEBI" id="CHEBI:57945"/>
        <dbReference type="EC" id="7.1.1.2"/>
    </reaction>
</comment>
<dbReference type="GO" id="GO:0016020">
    <property type="term" value="C:membrane"/>
    <property type="evidence" value="ECO:0007669"/>
    <property type="project" value="UniProtKB-SubCell"/>
</dbReference>
<feature type="transmembrane region" description="Helical" evidence="11">
    <location>
        <begin position="56"/>
        <end position="77"/>
    </location>
</feature>
<keyword evidence="7" id="KW-0520">NAD</keyword>
<organism evidence="12">
    <name type="scientific">Curculionidae sp. BMNH 1040049</name>
    <dbReference type="NCBI Taxonomy" id="1903777"/>
    <lineage>
        <taxon>Eukaryota</taxon>
        <taxon>Metazoa</taxon>
        <taxon>Ecdysozoa</taxon>
        <taxon>Arthropoda</taxon>
        <taxon>Hexapoda</taxon>
        <taxon>Insecta</taxon>
        <taxon>Pterygota</taxon>
        <taxon>Neoptera</taxon>
        <taxon>Endopterygota</taxon>
        <taxon>Coleoptera</taxon>
        <taxon>Polyphaga</taxon>
        <taxon>Cucujiformia</taxon>
        <taxon>Curculionidae</taxon>
    </lineage>
</organism>
<dbReference type="Gene3D" id="1.10.287.3510">
    <property type="match status" value="1"/>
</dbReference>
<evidence type="ECO:0000256" key="11">
    <source>
        <dbReference type="SAM" id="Phobius"/>
    </source>
</evidence>
<keyword evidence="4 11" id="KW-0812">Transmembrane</keyword>
<keyword evidence="5" id="KW-1278">Translocase</keyword>
<protein>
    <recommendedName>
        <fullName evidence="3">NADH-ubiquinone oxidoreductase chain 4L</fullName>
    </recommendedName>
    <alternativeName>
        <fullName evidence="9">NADH dehydrogenase subunit 4L</fullName>
    </alternativeName>
</protein>
<accession>A0A343A5X2</accession>
<gene>
    <name evidence="12" type="primary">nad4l</name>
</gene>
<evidence type="ECO:0000256" key="6">
    <source>
        <dbReference type="ARBA" id="ARBA00022989"/>
    </source>
</evidence>
<proteinExistence type="inferred from homology"/>
<evidence type="ECO:0000256" key="8">
    <source>
        <dbReference type="ARBA" id="ARBA00023136"/>
    </source>
</evidence>